<keyword evidence="1" id="KW-0812">Transmembrane</keyword>
<accession>A0A8S4PVZ4</accession>
<dbReference type="Gene3D" id="3.50.4.10">
    <property type="entry name" value="Hepatocyte Growth Factor"/>
    <property type="match status" value="1"/>
</dbReference>
<proteinExistence type="predicted"/>
<reference evidence="2" key="1">
    <citation type="submission" date="2022-03" db="EMBL/GenBank/DDBJ databases">
        <authorList>
            <person name="Martin C."/>
        </authorList>
    </citation>
    <scope>NUCLEOTIDE SEQUENCE</scope>
</reference>
<evidence type="ECO:0008006" key="4">
    <source>
        <dbReference type="Google" id="ProtNLM"/>
    </source>
</evidence>
<dbReference type="AlphaFoldDB" id="A0A8S4PVZ4"/>
<organism evidence="2 3">
    <name type="scientific">Owenia fusiformis</name>
    <name type="common">Polychaete worm</name>
    <dbReference type="NCBI Taxonomy" id="6347"/>
    <lineage>
        <taxon>Eukaryota</taxon>
        <taxon>Metazoa</taxon>
        <taxon>Spiralia</taxon>
        <taxon>Lophotrochozoa</taxon>
        <taxon>Annelida</taxon>
        <taxon>Polychaeta</taxon>
        <taxon>Sedentaria</taxon>
        <taxon>Canalipalpata</taxon>
        <taxon>Sabellida</taxon>
        <taxon>Oweniida</taxon>
        <taxon>Oweniidae</taxon>
        <taxon>Owenia</taxon>
    </lineage>
</organism>
<feature type="non-terminal residue" evidence="2">
    <location>
        <position position="1"/>
    </location>
</feature>
<keyword evidence="3" id="KW-1185">Reference proteome</keyword>
<dbReference type="Proteomes" id="UP000749559">
    <property type="component" value="Unassembled WGS sequence"/>
</dbReference>
<feature type="non-terminal residue" evidence="2">
    <location>
        <position position="178"/>
    </location>
</feature>
<keyword evidence="1" id="KW-1133">Transmembrane helix</keyword>
<evidence type="ECO:0000313" key="2">
    <source>
        <dbReference type="EMBL" id="CAH1797740.1"/>
    </source>
</evidence>
<sequence>RYAVTLTRAVIRFGGMAHVGDYLQIIFGIGLYLGGVSCIVIDSFAGFHVPGGTEIAGATTATECINICETQSRCMGVDFDQQRCFSHDIDNVEYLCSTASLQTLASSTHYRLVNCSLPVLEQYSDVNVFGAVLVPGVITARDCLNSCNASCSAVDFNFLSNLCYSHDTTTTCNSFNVV</sequence>
<name>A0A8S4PVZ4_OWEFU</name>
<keyword evidence="1" id="KW-0472">Membrane</keyword>
<dbReference type="EMBL" id="CAIIXF020000010">
    <property type="protein sequence ID" value="CAH1797740.1"/>
    <property type="molecule type" value="Genomic_DNA"/>
</dbReference>
<comment type="caution">
    <text evidence="2">The sequence shown here is derived from an EMBL/GenBank/DDBJ whole genome shotgun (WGS) entry which is preliminary data.</text>
</comment>
<evidence type="ECO:0000256" key="1">
    <source>
        <dbReference type="SAM" id="Phobius"/>
    </source>
</evidence>
<feature type="transmembrane region" description="Helical" evidence="1">
    <location>
        <begin position="22"/>
        <end position="41"/>
    </location>
</feature>
<gene>
    <name evidence="2" type="ORF">OFUS_LOCUS21974</name>
</gene>
<evidence type="ECO:0000313" key="3">
    <source>
        <dbReference type="Proteomes" id="UP000749559"/>
    </source>
</evidence>
<protein>
    <recommendedName>
        <fullName evidence="4">Apple domain-containing protein</fullName>
    </recommendedName>
</protein>